<sequence length="76" mass="8285">MADMLTARAATAIICTYLVAGLYRIEQPVTAGIHLKILTDIEAGTLLDKITFGIDSCIISDIDTRQRPQNGLITQH</sequence>
<dbReference type="EMBL" id="CQAW01000001">
    <property type="protein sequence ID" value="CNH07743.1"/>
    <property type="molecule type" value="Genomic_DNA"/>
</dbReference>
<dbReference type="Proteomes" id="UP000041882">
    <property type="component" value="Unassembled WGS sequence"/>
</dbReference>
<evidence type="ECO:0000313" key="1">
    <source>
        <dbReference type="EMBL" id="CNH07743.1"/>
    </source>
</evidence>
<accession>A0A0T9NGK6</accession>
<gene>
    <name evidence="1" type="ORF">ERS008472_00500</name>
</gene>
<proteinExistence type="predicted"/>
<dbReference type="AlphaFoldDB" id="A0A0T9NGK6"/>
<keyword evidence="2" id="KW-1185">Reference proteome</keyword>
<name>A0A0T9NGK6_9GAMM</name>
<reference evidence="2" key="1">
    <citation type="submission" date="2015-03" db="EMBL/GenBank/DDBJ databases">
        <authorList>
            <consortium name="Pathogen Informatics"/>
            <person name="Murphy D."/>
        </authorList>
    </citation>
    <scope>NUCLEOTIDE SEQUENCE [LARGE SCALE GENOMIC DNA]</scope>
    <source>
        <strain evidence="2">IP6945</strain>
    </source>
</reference>
<evidence type="ECO:0000313" key="2">
    <source>
        <dbReference type="Proteomes" id="UP000041882"/>
    </source>
</evidence>
<organism evidence="1 2">
    <name type="scientific">Yersinia thracica</name>
    <dbReference type="NCBI Taxonomy" id="2890319"/>
    <lineage>
        <taxon>Bacteria</taxon>
        <taxon>Pseudomonadati</taxon>
        <taxon>Pseudomonadota</taxon>
        <taxon>Gammaproteobacteria</taxon>
        <taxon>Enterobacterales</taxon>
        <taxon>Yersiniaceae</taxon>
        <taxon>Yersinia</taxon>
    </lineage>
</organism>
<protein>
    <submittedName>
        <fullName evidence="1">Uncharacterized protein</fullName>
    </submittedName>
</protein>